<dbReference type="InterPro" id="IPR011067">
    <property type="entry name" value="Plasmid_toxin/cell-grow_inhib"/>
</dbReference>
<dbReference type="PANTHER" id="PTHR33988">
    <property type="entry name" value="ENDORIBONUCLEASE MAZF-RELATED"/>
    <property type="match status" value="1"/>
</dbReference>
<dbReference type="GO" id="GO:0006402">
    <property type="term" value="P:mRNA catabolic process"/>
    <property type="evidence" value="ECO:0007669"/>
    <property type="project" value="TreeGrafter"/>
</dbReference>
<dbReference type="GO" id="GO:0004521">
    <property type="term" value="F:RNA endonuclease activity"/>
    <property type="evidence" value="ECO:0007669"/>
    <property type="project" value="TreeGrafter"/>
</dbReference>
<dbReference type="SUPFAM" id="SSF50118">
    <property type="entry name" value="Cell growth inhibitor/plasmid maintenance toxic component"/>
    <property type="match status" value="1"/>
</dbReference>
<dbReference type="InterPro" id="IPR003477">
    <property type="entry name" value="PemK-like"/>
</dbReference>
<dbReference type="GeneID" id="33316565"/>
<dbReference type="GO" id="GO:0003677">
    <property type="term" value="F:DNA binding"/>
    <property type="evidence" value="ECO:0007669"/>
    <property type="project" value="InterPro"/>
</dbReference>
<evidence type="ECO:0000313" key="1">
    <source>
        <dbReference type="EMBL" id="ASJ07591.1"/>
    </source>
</evidence>
<dbReference type="AlphaFoldDB" id="A0A218P9X4"/>
<dbReference type="GO" id="GO:0016075">
    <property type="term" value="P:rRNA catabolic process"/>
    <property type="evidence" value="ECO:0007669"/>
    <property type="project" value="TreeGrafter"/>
</dbReference>
<dbReference type="Gene3D" id="2.30.30.110">
    <property type="match status" value="1"/>
</dbReference>
<name>A0A218P9X4_9EURY</name>
<dbReference type="KEGG" id="tpaf:A3L08_09795"/>
<dbReference type="EMBL" id="CP015102">
    <property type="protein sequence ID" value="ASJ07591.1"/>
    <property type="molecule type" value="Genomic_DNA"/>
</dbReference>
<accession>A0A218P9X4</accession>
<protein>
    <submittedName>
        <fullName evidence="1">MazF family transcriptional regulator</fullName>
    </submittedName>
</protein>
<organism evidence="1 2">
    <name type="scientific">Thermococcus pacificus</name>
    <dbReference type="NCBI Taxonomy" id="71998"/>
    <lineage>
        <taxon>Archaea</taxon>
        <taxon>Methanobacteriati</taxon>
        <taxon>Methanobacteriota</taxon>
        <taxon>Thermococci</taxon>
        <taxon>Thermococcales</taxon>
        <taxon>Thermococcaceae</taxon>
        <taxon>Thermococcus</taxon>
    </lineage>
</organism>
<proteinExistence type="predicted"/>
<evidence type="ECO:0000313" key="2">
    <source>
        <dbReference type="Proteomes" id="UP000197418"/>
    </source>
</evidence>
<dbReference type="Proteomes" id="UP000197418">
    <property type="component" value="Chromosome"/>
</dbReference>
<keyword evidence="2" id="KW-1185">Reference proteome</keyword>
<dbReference type="Pfam" id="PF02452">
    <property type="entry name" value="PemK_toxin"/>
    <property type="match status" value="1"/>
</dbReference>
<dbReference type="OrthoDB" id="90963at2157"/>
<sequence>MSRRCEAPRGLRQWEVVLLEFPFSDSPKKKLRPVLVLSNSDFNRISNSVVVCQITSNLSSGFKEYNVFIEPGDVCLYGDAFMRPSLVKPYMVFSVSKREVRFKVGVLSEEKADEVKEKLKKLFD</sequence>
<dbReference type="RefSeq" id="WP_088854834.1">
    <property type="nucleotide sequence ID" value="NZ_CP015102.1"/>
</dbReference>
<reference evidence="1 2" key="1">
    <citation type="submission" date="2016-04" db="EMBL/GenBank/DDBJ databases">
        <title>Complete genome sequence of Thermococcus pacificus type strain P4.</title>
        <authorList>
            <person name="Oger P.M."/>
        </authorList>
    </citation>
    <scope>NUCLEOTIDE SEQUENCE [LARGE SCALE GENOMIC DNA]</scope>
    <source>
        <strain evidence="1 2">P-4</strain>
    </source>
</reference>
<gene>
    <name evidence="1" type="ORF">A3L08_09795</name>
</gene>